<sequence>MEQKTEALYLINGDRFLHLRENGAGVGFATYDCATGEPQEFGQISKQNLPSDGRNAIPAARNWYLFELSSDDRKAIQEVSLQHLDTIPQSGVRRRRIWDDPTIPRDDVRLINSYYDDLYRVPNHGVIQVDRSDGSSYTARVEHLDDYHFDLGEYGNVYHICQFGEMMERTGSTAYPEIQTQDEQGAWELGGKGYLAVQSCEDGWDYTLYHSDYSVIDGGQIDAPELTIQEVREQILEAHHMEKGRRLLQDYDAVMNKVAEAEELSADHRPSTLEKLAELASDTSAPKSSARSAPEL</sequence>
<reference evidence="2 3" key="1">
    <citation type="journal article" date="2019" name="Nat. Med.">
        <title>A library of human gut bacterial isolates paired with longitudinal multiomics data enables mechanistic microbiome research.</title>
        <authorList>
            <person name="Poyet M."/>
            <person name="Groussin M."/>
            <person name="Gibbons S.M."/>
            <person name="Avila-Pacheco J."/>
            <person name="Jiang X."/>
            <person name="Kearney S.M."/>
            <person name="Perrotta A.R."/>
            <person name="Berdy B."/>
            <person name="Zhao S."/>
            <person name="Lieberman T.D."/>
            <person name="Swanson P.K."/>
            <person name="Smith M."/>
            <person name="Roesemann S."/>
            <person name="Alexander J.E."/>
            <person name="Rich S.A."/>
            <person name="Livny J."/>
            <person name="Vlamakis H."/>
            <person name="Clish C."/>
            <person name="Bullock K."/>
            <person name="Deik A."/>
            <person name="Scott J."/>
            <person name="Pierce K.A."/>
            <person name="Xavier R.J."/>
            <person name="Alm E.J."/>
        </authorList>
    </citation>
    <scope>NUCLEOTIDE SEQUENCE [LARGE SCALE GENOMIC DNA]</scope>
    <source>
        <strain evidence="2 3">BIOML-B1</strain>
    </source>
</reference>
<dbReference type="EMBL" id="WKQM01000059">
    <property type="protein sequence ID" value="MSC53104.1"/>
    <property type="molecule type" value="Genomic_DNA"/>
</dbReference>
<feature type="domain" description="Large polyvalent protein-associated" evidence="1">
    <location>
        <begin position="182"/>
        <end position="246"/>
    </location>
</feature>
<organism evidence="2 3">
    <name type="scientific">Faecalibacterium prausnitzii</name>
    <dbReference type="NCBI Taxonomy" id="853"/>
    <lineage>
        <taxon>Bacteria</taxon>
        <taxon>Bacillati</taxon>
        <taxon>Bacillota</taxon>
        <taxon>Clostridia</taxon>
        <taxon>Eubacteriales</taxon>
        <taxon>Oscillospiraceae</taxon>
        <taxon>Faecalibacterium</taxon>
    </lineage>
</organism>
<dbReference type="InterPro" id="IPR040568">
    <property type="entry name" value="LPD16"/>
</dbReference>
<name>A0A844DMN8_9FIRM</name>
<evidence type="ECO:0000313" key="3">
    <source>
        <dbReference type="Proteomes" id="UP000462091"/>
    </source>
</evidence>
<protein>
    <recommendedName>
        <fullName evidence="1">Large polyvalent protein-associated domain-containing protein</fullName>
    </recommendedName>
</protein>
<dbReference type="RefSeq" id="WP_154266099.1">
    <property type="nucleotide sequence ID" value="NZ_WKQM01000059.1"/>
</dbReference>
<comment type="caution">
    <text evidence="2">The sequence shown here is derived from an EMBL/GenBank/DDBJ whole genome shotgun (WGS) entry which is preliminary data.</text>
</comment>
<dbReference type="Proteomes" id="UP000462091">
    <property type="component" value="Unassembled WGS sequence"/>
</dbReference>
<evidence type="ECO:0000313" key="2">
    <source>
        <dbReference type="EMBL" id="MSC53104.1"/>
    </source>
</evidence>
<dbReference type="Pfam" id="PF18830">
    <property type="entry name" value="LPD16"/>
    <property type="match status" value="1"/>
</dbReference>
<accession>A0A844DMN8</accession>
<gene>
    <name evidence="2" type="ORF">GKE10_14685</name>
</gene>
<proteinExistence type="predicted"/>
<dbReference type="AlphaFoldDB" id="A0A844DMN8"/>
<evidence type="ECO:0000259" key="1">
    <source>
        <dbReference type="Pfam" id="PF18830"/>
    </source>
</evidence>